<protein>
    <submittedName>
        <fullName evidence="1">Uncharacterized protein</fullName>
    </submittedName>
</protein>
<proteinExistence type="predicted"/>
<accession>A0A2N1MVW1</accession>
<dbReference type="Gene3D" id="1.20.1580.10">
    <property type="entry name" value="ABC transporter ATPase like domain"/>
    <property type="match status" value="1"/>
</dbReference>
<name>A0A2N1MVW1_9GLOM</name>
<dbReference type="VEuPathDB" id="FungiDB:FUN_002066"/>
<evidence type="ECO:0000313" key="1">
    <source>
        <dbReference type="EMBL" id="PKK65794.1"/>
    </source>
</evidence>
<feature type="non-terminal residue" evidence="1">
    <location>
        <position position="131"/>
    </location>
</feature>
<reference evidence="1 2" key="2">
    <citation type="submission" date="2017-10" db="EMBL/GenBank/DDBJ databases">
        <title>Extensive intraspecific genome diversity in a model arbuscular mycorrhizal fungus.</title>
        <authorList>
            <person name="Chen E.C.H."/>
            <person name="Morin E."/>
            <person name="Baudet D."/>
            <person name="Noel J."/>
            <person name="Ndikumana S."/>
            <person name="Charron P."/>
            <person name="St-Onge C."/>
            <person name="Giorgi J."/>
            <person name="Grigoriev I.V."/>
            <person name="Roux C."/>
            <person name="Martin F.M."/>
            <person name="Corradi N."/>
        </authorList>
    </citation>
    <scope>NUCLEOTIDE SEQUENCE [LARGE SCALE GENOMIC DNA]</scope>
    <source>
        <strain evidence="1 2">C2</strain>
    </source>
</reference>
<dbReference type="VEuPathDB" id="FungiDB:RhiirFUN_011435"/>
<dbReference type="AlphaFoldDB" id="A0A2N1MVW1"/>
<dbReference type="Proteomes" id="UP000233469">
    <property type="component" value="Unassembled WGS sequence"/>
</dbReference>
<dbReference type="EMBL" id="LLXL01001195">
    <property type="protein sequence ID" value="PKK65794.1"/>
    <property type="molecule type" value="Genomic_DNA"/>
</dbReference>
<dbReference type="VEuPathDB" id="FungiDB:RhiirA1_453930"/>
<organism evidence="1 2">
    <name type="scientific">Rhizophagus irregularis</name>
    <dbReference type="NCBI Taxonomy" id="588596"/>
    <lineage>
        <taxon>Eukaryota</taxon>
        <taxon>Fungi</taxon>
        <taxon>Fungi incertae sedis</taxon>
        <taxon>Mucoromycota</taxon>
        <taxon>Glomeromycotina</taxon>
        <taxon>Glomeromycetes</taxon>
        <taxon>Glomerales</taxon>
        <taxon>Glomeraceae</taxon>
        <taxon>Rhizophagus</taxon>
    </lineage>
</organism>
<evidence type="ECO:0000313" key="2">
    <source>
        <dbReference type="Proteomes" id="UP000233469"/>
    </source>
</evidence>
<gene>
    <name evidence="1" type="ORF">RhiirC2_754579</name>
</gene>
<sequence length="131" mass="15226">MNTSGTNPKTKARDLWIKNANNKYQLNVIISPLEGINETGSKIILMEDLEKRKKIYGICGECNEPGTGRRWCQSCNSKRFKENFKNWTSGNKNIDELIQQSQLNAVHYKKCLEWIPYEKFEDITYITRGGF</sequence>
<reference evidence="1 2" key="1">
    <citation type="submission" date="2016-04" db="EMBL/GenBank/DDBJ databases">
        <title>Genome analyses suggest a sexual origin of heterokaryosis in a supposedly ancient asexual fungus.</title>
        <authorList>
            <person name="Ropars J."/>
            <person name="Sedzielewska K."/>
            <person name="Noel J."/>
            <person name="Charron P."/>
            <person name="Farinelli L."/>
            <person name="Marton T."/>
            <person name="Kruger M."/>
            <person name="Pelin A."/>
            <person name="Brachmann A."/>
            <person name="Corradi N."/>
        </authorList>
    </citation>
    <scope>NUCLEOTIDE SEQUENCE [LARGE SCALE GENOMIC DNA]</scope>
    <source>
        <strain evidence="1 2">C2</strain>
    </source>
</reference>
<comment type="caution">
    <text evidence="1">The sequence shown here is derived from an EMBL/GenBank/DDBJ whole genome shotgun (WGS) entry which is preliminary data.</text>
</comment>